<dbReference type="Bgee" id="ENSXETG00000012730">
    <property type="expression patterns" value="Expressed in heart and 7 other cell types or tissues"/>
</dbReference>
<protein>
    <recommendedName>
        <fullName evidence="8">Stanniocalcin-2</fullName>
    </recommendedName>
</protein>
<comment type="subunit">
    <text evidence="3">Homodimer; disulfide-linked.</text>
</comment>
<dbReference type="Proteomes" id="UP000008143">
    <property type="component" value="Chromosome 3"/>
</dbReference>
<name>A0A803KHX5_XENTR</name>
<accession>A0A803KHX5</accession>
<proteinExistence type="inferred from homology"/>
<dbReference type="GeneTree" id="ENSGT00390000005989"/>
<evidence type="ECO:0000256" key="2">
    <source>
        <dbReference type="ARBA" id="ARBA00008693"/>
    </source>
</evidence>
<evidence type="ECO:0000256" key="6">
    <source>
        <dbReference type="ARBA" id="ARBA00023157"/>
    </source>
</evidence>
<dbReference type="Xenbase" id="XB-GENE-1015863">
    <property type="gene designation" value="stc2"/>
</dbReference>
<dbReference type="AGR" id="Xenbase:XB-GENE-1015863"/>
<dbReference type="Pfam" id="PF03298">
    <property type="entry name" value="Stanniocalcin"/>
    <property type="match status" value="1"/>
</dbReference>
<organism evidence="11">
    <name type="scientific">Xenopus tropicalis</name>
    <name type="common">Western clawed frog</name>
    <name type="synonym">Silurana tropicalis</name>
    <dbReference type="NCBI Taxonomy" id="8364"/>
    <lineage>
        <taxon>Eukaryota</taxon>
        <taxon>Metazoa</taxon>
        <taxon>Chordata</taxon>
        <taxon>Craniata</taxon>
        <taxon>Vertebrata</taxon>
        <taxon>Euteleostomi</taxon>
        <taxon>Amphibia</taxon>
        <taxon>Batrachia</taxon>
        <taxon>Anura</taxon>
        <taxon>Pipoidea</taxon>
        <taxon>Pipidae</taxon>
        <taxon>Xenopodinae</taxon>
        <taxon>Xenopus</taxon>
        <taxon>Silurana</taxon>
    </lineage>
</organism>
<dbReference type="AlphaFoldDB" id="A0A803KHX5"/>
<dbReference type="OMA" id="XRSSERE"/>
<evidence type="ECO:0000256" key="3">
    <source>
        <dbReference type="ARBA" id="ARBA00011748"/>
    </source>
</evidence>
<keyword evidence="5" id="KW-0372">Hormone</keyword>
<evidence type="ECO:0000313" key="14">
    <source>
        <dbReference type="Xenbase" id="XB-GENE-1015863"/>
    </source>
</evidence>
<comment type="subcellular location">
    <subcellularLocation>
        <location evidence="1">Secreted</location>
    </subcellularLocation>
</comment>
<evidence type="ECO:0000256" key="5">
    <source>
        <dbReference type="ARBA" id="ARBA00022702"/>
    </source>
</evidence>
<feature type="compositionally biased region" description="Basic and acidic residues" evidence="9">
    <location>
        <begin position="295"/>
        <end position="308"/>
    </location>
</feature>
<keyword evidence="6" id="KW-1015">Disulfide bond</keyword>
<reference evidence="13" key="4">
    <citation type="submission" date="2025-04" db="UniProtKB">
        <authorList>
            <consortium name="RefSeq"/>
        </authorList>
    </citation>
    <scope>IDENTIFICATION</scope>
</reference>
<keyword evidence="4" id="KW-0964">Secreted</keyword>
<dbReference type="RefSeq" id="NP_001016004.1">
    <property type="nucleotide sequence ID" value="NM_001016004.2"/>
</dbReference>
<dbReference type="Reactome" id="R-XTR-381426">
    <property type="pathway name" value="Regulation of Insulin-like Growth Factor (IGF) transport and uptake by Insulin-like Growth Factor Binding Proteins (IGFBPs)"/>
</dbReference>
<evidence type="ECO:0000256" key="4">
    <source>
        <dbReference type="ARBA" id="ARBA00022525"/>
    </source>
</evidence>
<dbReference type="OrthoDB" id="8931566at2759"/>
<dbReference type="CTD" id="8614"/>
<evidence type="ECO:0000256" key="7">
    <source>
        <dbReference type="ARBA" id="ARBA00037055"/>
    </source>
</evidence>
<evidence type="ECO:0000256" key="9">
    <source>
        <dbReference type="SAM" id="MobiDB-lite"/>
    </source>
</evidence>
<keyword evidence="10 13" id="KW-0732">Signal</keyword>
<feature type="compositionally biased region" description="Basic and acidic residues" evidence="9">
    <location>
        <begin position="254"/>
        <end position="271"/>
    </location>
</feature>
<evidence type="ECO:0000313" key="13">
    <source>
        <dbReference type="RefSeq" id="NP_001016004.1"/>
    </source>
</evidence>
<gene>
    <name evidence="11 13 14" type="primary">stc2</name>
</gene>
<reference evidence="13" key="1">
    <citation type="journal article" date="2002" name="Dev. Dyn.">
        <title>Genetic and genomic tools for Xenopus research: The NIH Xenopus initiative.</title>
        <authorList>
            <person name="Klein S.L."/>
            <person name="Strausberg R.L."/>
            <person name="Wagner L."/>
            <person name="Pontius J."/>
            <person name="Clifton S.W."/>
            <person name="Richardson P."/>
        </authorList>
    </citation>
    <scope>NUCLEOTIDE SEQUENCE</scope>
</reference>
<keyword evidence="12" id="KW-1185">Reference proteome</keyword>
<feature type="chain" id="PRO_5033206158" description="Stanniocalcin-2" evidence="10 13">
    <location>
        <begin position="28"/>
        <end position="308"/>
    </location>
</feature>
<comment type="similarity">
    <text evidence="2">Belongs to the stanniocalcin family.</text>
</comment>
<comment type="function">
    <text evidence="7">Has an anti-hypocalcemic action on calcium and phosphate homeostasis.</text>
</comment>
<dbReference type="PANTHER" id="PTHR11245">
    <property type="entry name" value="STANNIOCALCIN"/>
    <property type="match status" value="1"/>
</dbReference>
<evidence type="ECO:0000256" key="8">
    <source>
        <dbReference type="ARBA" id="ARBA00040011"/>
    </source>
</evidence>
<dbReference type="GO" id="GO:0006874">
    <property type="term" value="P:intracellular calcium ion homeostasis"/>
    <property type="evidence" value="ECO:0000318"/>
    <property type="project" value="GO_Central"/>
</dbReference>
<dbReference type="KEGG" id="xtr:548758"/>
<evidence type="ECO:0000313" key="12">
    <source>
        <dbReference type="Proteomes" id="UP000008143"/>
    </source>
</evidence>
<evidence type="ECO:0000256" key="10">
    <source>
        <dbReference type="SAM" id="SignalP"/>
    </source>
</evidence>
<dbReference type="GeneID" id="548758"/>
<reference evidence="11" key="3">
    <citation type="submission" date="2011-06" db="UniProtKB">
        <authorList>
            <consortium name="Ensembl"/>
        </authorList>
    </citation>
    <scope>IDENTIFICATION</scope>
</reference>
<dbReference type="InterPro" id="IPR004978">
    <property type="entry name" value="Stanniocalcin"/>
</dbReference>
<sequence>MCVELLNRLVTLGLVFASFSAAFGTDATDLPENAHERVDKQLPVQQKTRLSLQNSAEIQHCLVNAGDVGCGVFECFENNSCEIRGLHEICMTFLHNAGKFDAQGKSFIKDALKCKAHALRHKFSCISRKCPAIKEMVYQLQRECYVKHDLCSAAKENVQVIVEMIHFKDLLLHEPYVDLVNLLLTCGEEVRDAITRSVQAQCAQNWGSLCYILSFCTSAMQGDSAAVLSPSPPKKQGDSIKSFRSQSEPPSQGDAERDGAKFSKNDKDKNTKAHSNVHARAKTGYSPKLAFSAMERADEPAGLSDIRR</sequence>
<dbReference type="Reactome" id="R-XTR-8957275">
    <property type="pathway name" value="Post-translational protein phosphorylation"/>
</dbReference>
<dbReference type="GO" id="GO:0005615">
    <property type="term" value="C:extracellular space"/>
    <property type="evidence" value="ECO:0000318"/>
    <property type="project" value="GO_Central"/>
</dbReference>
<dbReference type="PANTHER" id="PTHR11245:SF2">
    <property type="entry name" value="STANNIOCALCIN-2"/>
    <property type="match status" value="1"/>
</dbReference>
<dbReference type="Ensembl" id="ENSXETT00000027832">
    <property type="protein sequence ID" value="ENSXETP00000027832"/>
    <property type="gene ID" value="ENSXETG00000012730"/>
</dbReference>
<dbReference type="GO" id="GO:0005179">
    <property type="term" value="F:hormone activity"/>
    <property type="evidence" value="ECO:0007669"/>
    <property type="project" value="UniProtKB-KW"/>
</dbReference>
<reference evidence="11" key="2">
    <citation type="journal article" date="2010" name="Science">
        <title>The genome of the Western clawed frog Xenopus tropicalis.</title>
        <authorList>
            <person name="Hellsten U."/>
            <person name="Harland R.M."/>
            <person name="Gilchrist M.J."/>
            <person name="Hendrix D."/>
            <person name="Jurka J."/>
            <person name="Kapitonov V."/>
            <person name="Ovcharenko I."/>
            <person name="Putnam N.H."/>
            <person name="Shu S."/>
            <person name="Taher L."/>
            <person name="Blitz I.L."/>
            <person name="Blumberg B."/>
            <person name="Dichmann D.S."/>
            <person name="Dubchak I."/>
            <person name="Amaya E."/>
            <person name="Detter J.C."/>
            <person name="Fletcher R."/>
            <person name="Gerhard D.S."/>
            <person name="Goodstein D."/>
            <person name="Graves T."/>
            <person name="Grigoriev I.V."/>
            <person name="Grimwood J."/>
            <person name="Kawashima T."/>
            <person name="Lindquist E."/>
            <person name="Lucas S.M."/>
            <person name="Mead P.E."/>
            <person name="Mitros T."/>
            <person name="Ogino H."/>
            <person name="Ohta Y."/>
            <person name="Poliakov A.V."/>
            <person name="Pollet N."/>
            <person name="Robert J."/>
            <person name="Salamov A."/>
            <person name="Sater A.K."/>
            <person name="Schmutz J."/>
            <person name="Terry A."/>
            <person name="Vize P.D."/>
            <person name="Warren W.C."/>
            <person name="Wells D."/>
            <person name="Wills A."/>
            <person name="Wilson R.K."/>
            <person name="Zimmerman L.B."/>
            <person name="Zorn A.M."/>
            <person name="Grainger R."/>
            <person name="Grammer T."/>
            <person name="Khokha M.K."/>
            <person name="Richardson P.M."/>
            <person name="Rokhsar D.S."/>
        </authorList>
    </citation>
    <scope>NUCLEOTIDE SEQUENCE [LARGE SCALE GENOMIC DNA]</scope>
    <source>
        <strain evidence="11">Nigerian</strain>
    </source>
</reference>
<evidence type="ECO:0000313" key="11">
    <source>
        <dbReference type="Ensembl" id="ENSXETP00000027832"/>
    </source>
</evidence>
<feature type="region of interest" description="Disordered" evidence="9">
    <location>
        <begin position="226"/>
        <end position="308"/>
    </location>
</feature>
<evidence type="ECO:0000256" key="1">
    <source>
        <dbReference type="ARBA" id="ARBA00004613"/>
    </source>
</evidence>
<feature type="signal peptide" evidence="10">
    <location>
        <begin position="1"/>
        <end position="27"/>
    </location>
</feature>